<comment type="caution">
    <text evidence="1">The sequence shown here is derived from an EMBL/GenBank/DDBJ whole genome shotgun (WGS) entry which is preliminary data.</text>
</comment>
<keyword evidence="2" id="KW-1185">Reference proteome</keyword>
<proteinExistence type="predicted"/>
<evidence type="ECO:0000313" key="2">
    <source>
        <dbReference type="Proteomes" id="UP000681870"/>
    </source>
</evidence>
<dbReference type="GO" id="GO:0016874">
    <property type="term" value="F:ligase activity"/>
    <property type="evidence" value="ECO:0007669"/>
    <property type="project" value="UniProtKB-KW"/>
</dbReference>
<dbReference type="Gene3D" id="3.90.1140.10">
    <property type="entry name" value="Cyclic phosphodiesterase"/>
    <property type="match status" value="1"/>
</dbReference>
<evidence type="ECO:0000313" key="1">
    <source>
        <dbReference type="EMBL" id="MBS3681281.1"/>
    </source>
</evidence>
<dbReference type="RefSeq" id="WP_211742246.1">
    <property type="nucleotide sequence ID" value="NZ_JAGXBY010000005.1"/>
</dbReference>
<gene>
    <name evidence="1" type="ORF">KGF86_13855</name>
</gene>
<sequence>MQYFIGIVPPDSYKEKVATFRGNWTTHWINKAVEPHITLKAQGGLTPDEKWISKVKKLCEIIEPFHITIGKPKFFFDNILYLSIESDELTALHKKLVQTIAPSPELIKRYFEMDDFIPHMSLGKTYYGMSTEELQDMARLAGEKITPYPMFKVDFIRIYREIEPQIYEKYIDIPLNH</sequence>
<organism evidence="1 2">
    <name type="scientific">Ornithinibacillus massiliensis</name>
    <dbReference type="NCBI Taxonomy" id="1944633"/>
    <lineage>
        <taxon>Bacteria</taxon>
        <taxon>Bacillati</taxon>
        <taxon>Bacillota</taxon>
        <taxon>Bacilli</taxon>
        <taxon>Bacillales</taxon>
        <taxon>Bacillaceae</taxon>
        <taxon>Ornithinibacillus</taxon>
    </lineage>
</organism>
<name>A0ABS5MG11_9BACI</name>
<accession>A0ABS5MG11</accession>
<reference evidence="1 2" key="1">
    <citation type="submission" date="2021-05" db="EMBL/GenBank/DDBJ databases">
        <title>Ornithinibacillus massiliensis sp. nov.</title>
        <authorList>
            <person name="Iwaza R."/>
            <person name="Lagier J.-C."/>
            <person name="Raoult D."/>
        </authorList>
    </citation>
    <scope>NUCLEOTIDE SEQUENCE [LARGE SCALE GENOMIC DNA]</scope>
    <source>
        <strain evidence="1 2">Marseille-P3601</strain>
    </source>
</reference>
<protein>
    <submittedName>
        <fullName evidence="1">2'-5' RNA ligase family protein</fullName>
    </submittedName>
</protein>
<dbReference type="SUPFAM" id="SSF55144">
    <property type="entry name" value="LigT-like"/>
    <property type="match status" value="1"/>
</dbReference>
<dbReference type="InterPro" id="IPR009097">
    <property type="entry name" value="Cyclic_Pdiesterase"/>
</dbReference>
<dbReference type="Proteomes" id="UP000681870">
    <property type="component" value="Unassembled WGS sequence"/>
</dbReference>
<keyword evidence="1" id="KW-0436">Ligase</keyword>
<dbReference type="EMBL" id="JAGXBY010000005">
    <property type="protein sequence ID" value="MBS3681281.1"/>
    <property type="molecule type" value="Genomic_DNA"/>
</dbReference>
<dbReference type="Pfam" id="PF13563">
    <property type="entry name" value="2_5_RNA_ligase2"/>
    <property type="match status" value="1"/>
</dbReference>